<evidence type="ECO:0000259" key="3">
    <source>
        <dbReference type="Pfam" id="PF14159"/>
    </source>
</evidence>
<proteinExistence type="predicted"/>
<dbReference type="GO" id="GO:0016020">
    <property type="term" value="C:membrane"/>
    <property type="evidence" value="ECO:0007669"/>
    <property type="project" value="UniProtKB-SubCell"/>
</dbReference>
<protein>
    <submittedName>
        <fullName evidence="4">Protein CURVATURE THYLAKOID 1D</fullName>
    </submittedName>
</protein>
<accession>A0ABD1USG5</accession>
<feature type="region of interest" description="Disordered" evidence="2">
    <location>
        <begin position="57"/>
        <end position="90"/>
    </location>
</feature>
<comment type="subcellular location">
    <subcellularLocation>
        <location evidence="1">Membrane</location>
        <topology evidence="1">Multi-pass membrane protein</topology>
    </subcellularLocation>
</comment>
<feature type="domain" description="Cyanobacterial aminoacyl-tRNA synthetase CAAD" evidence="3">
    <location>
        <begin position="110"/>
        <end position="152"/>
    </location>
</feature>
<evidence type="ECO:0000313" key="4">
    <source>
        <dbReference type="EMBL" id="KAL2527998.1"/>
    </source>
</evidence>
<dbReference type="PANTHER" id="PTHR33222:SF2">
    <property type="entry name" value="PROTEIN CURVATURE THYLAKOID 1D, CHLOROPLASTIC"/>
    <property type="match status" value="1"/>
</dbReference>
<gene>
    <name evidence="4" type="ORF">Fot_20599</name>
</gene>
<feature type="compositionally biased region" description="Low complexity" evidence="2">
    <location>
        <begin position="57"/>
        <end position="72"/>
    </location>
</feature>
<dbReference type="InterPro" id="IPR033344">
    <property type="entry name" value="CURT1"/>
</dbReference>
<dbReference type="Pfam" id="PF14159">
    <property type="entry name" value="CAAD"/>
    <property type="match status" value="1"/>
</dbReference>
<dbReference type="EMBL" id="JBFOLJ010000006">
    <property type="protein sequence ID" value="KAL2527998.1"/>
    <property type="molecule type" value="Genomic_DNA"/>
</dbReference>
<dbReference type="AlphaFoldDB" id="A0ABD1USG5"/>
<evidence type="ECO:0000313" key="5">
    <source>
        <dbReference type="Proteomes" id="UP001604277"/>
    </source>
</evidence>
<evidence type="ECO:0000256" key="1">
    <source>
        <dbReference type="ARBA" id="ARBA00004141"/>
    </source>
</evidence>
<reference evidence="5" key="1">
    <citation type="submission" date="2024-07" db="EMBL/GenBank/DDBJ databases">
        <title>Two chromosome-level genome assemblies of Korean endemic species Abeliophyllum distichum and Forsythia ovata (Oleaceae).</title>
        <authorList>
            <person name="Jang H."/>
        </authorList>
    </citation>
    <scope>NUCLEOTIDE SEQUENCE [LARGE SCALE GENOMIC DNA]</scope>
</reference>
<comment type="caution">
    <text evidence="4">The sequence shown here is derived from an EMBL/GenBank/DDBJ whole genome shotgun (WGS) entry which is preliminary data.</text>
</comment>
<dbReference type="InterPro" id="IPR025564">
    <property type="entry name" value="CAAD_dom"/>
</dbReference>
<evidence type="ECO:0000256" key="2">
    <source>
        <dbReference type="SAM" id="MobiDB-lite"/>
    </source>
</evidence>
<dbReference type="Proteomes" id="UP001604277">
    <property type="component" value="Unassembled WGS sequence"/>
</dbReference>
<dbReference type="PANTHER" id="PTHR33222">
    <property type="match status" value="1"/>
</dbReference>
<sequence>MDVCTAKSTFNPPLSNPRLFISKHTQSILQWKTHYPLSLKQTSICLSNPGVRYYKNSSVRSTTSEETSSEATSHVKDETDFQSNEAPQEDSLMDNPMQVFQFLEKLNIEFPKVLELVGLAYTLWFTIRYLIFKKNRDELVVKVEEIKQQILGSQDN</sequence>
<organism evidence="4 5">
    <name type="scientific">Forsythia ovata</name>
    <dbReference type="NCBI Taxonomy" id="205694"/>
    <lineage>
        <taxon>Eukaryota</taxon>
        <taxon>Viridiplantae</taxon>
        <taxon>Streptophyta</taxon>
        <taxon>Embryophyta</taxon>
        <taxon>Tracheophyta</taxon>
        <taxon>Spermatophyta</taxon>
        <taxon>Magnoliopsida</taxon>
        <taxon>eudicotyledons</taxon>
        <taxon>Gunneridae</taxon>
        <taxon>Pentapetalae</taxon>
        <taxon>asterids</taxon>
        <taxon>lamiids</taxon>
        <taxon>Lamiales</taxon>
        <taxon>Oleaceae</taxon>
        <taxon>Forsythieae</taxon>
        <taxon>Forsythia</taxon>
    </lineage>
</organism>
<keyword evidence="5" id="KW-1185">Reference proteome</keyword>
<name>A0ABD1USG5_9LAMI</name>